<keyword evidence="1 2" id="KW-0129">CBS domain</keyword>
<gene>
    <name evidence="4" type="ORF">ACFOU2_16295</name>
</gene>
<evidence type="ECO:0000256" key="2">
    <source>
        <dbReference type="PROSITE-ProRule" id="PRU00703"/>
    </source>
</evidence>
<evidence type="ECO:0000259" key="3">
    <source>
        <dbReference type="PROSITE" id="PS51371"/>
    </source>
</evidence>
<dbReference type="PROSITE" id="PS51371">
    <property type="entry name" value="CBS"/>
    <property type="match status" value="1"/>
</dbReference>
<dbReference type="InterPro" id="IPR046342">
    <property type="entry name" value="CBS_dom_sf"/>
</dbReference>
<name>A0ABV8B3R1_9BACI</name>
<dbReference type="PANTHER" id="PTHR43080">
    <property type="entry name" value="CBS DOMAIN-CONTAINING PROTEIN CBSX3, MITOCHONDRIAL"/>
    <property type="match status" value="1"/>
</dbReference>
<evidence type="ECO:0000313" key="5">
    <source>
        <dbReference type="Proteomes" id="UP001595752"/>
    </source>
</evidence>
<dbReference type="RefSeq" id="WP_377917024.1">
    <property type="nucleotide sequence ID" value="NZ_JBHRZT010000067.1"/>
</dbReference>
<dbReference type="Proteomes" id="UP001595752">
    <property type="component" value="Unassembled WGS sequence"/>
</dbReference>
<evidence type="ECO:0000256" key="1">
    <source>
        <dbReference type="ARBA" id="ARBA00023122"/>
    </source>
</evidence>
<reference evidence="5" key="1">
    <citation type="journal article" date="2019" name="Int. J. Syst. Evol. Microbiol.">
        <title>The Global Catalogue of Microorganisms (GCM) 10K type strain sequencing project: providing services to taxonomists for standard genome sequencing and annotation.</title>
        <authorList>
            <consortium name="The Broad Institute Genomics Platform"/>
            <consortium name="The Broad Institute Genome Sequencing Center for Infectious Disease"/>
            <person name="Wu L."/>
            <person name="Ma J."/>
        </authorList>
    </citation>
    <scope>NUCLEOTIDE SEQUENCE [LARGE SCALE GENOMIC DNA]</scope>
    <source>
        <strain evidence="5">CCUG 61889</strain>
    </source>
</reference>
<organism evidence="4 5">
    <name type="scientific">Bacillus songklensis</name>
    <dbReference type="NCBI Taxonomy" id="1069116"/>
    <lineage>
        <taxon>Bacteria</taxon>
        <taxon>Bacillati</taxon>
        <taxon>Bacillota</taxon>
        <taxon>Bacilli</taxon>
        <taxon>Bacillales</taxon>
        <taxon>Bacillaceae</taxon>
        <taxon>Bacillus</taxon>
    </lineage>
</organism>
<dbReference type="SMART" id="SM00116">
    <property type="entry name" value="CBS"/>
    <property type="match status" value="2"/>
</dbReference>
<feature type="domain" description="CBS" evidence="3">
    <location>
        <begin position="7"/>
        <end position="69"/>
    </location>
</feature>
<proteinExistence type="predicted"/>
<dbReference type="InterPro" id="IPR051257">
    <property type="entry name" value="Diverse_CBS-Domain"/>
</dbReference>
<keyword evidence="5" id="KW-1185">Reference proteome</keyword>
<accession>A0ABV8B3R1</accession>
<dbReference type="Gene3D" id="3.10.580.10">
    <property type="entry name" value="CBS-domain"/>
    <property type="match status" value="1"/>
</dbReference>
<evidence type="ECO:0000313" key="4">
    <source>
        <dbReference type="EMBL" id="MFC3884943.1"/>
    </source>
</evidence>
<dbReference type="SUPFAM" id="SSF54631">
    <property type="entry name" value="CBS-domain pair"/>
    <property type="match status" value="1"/>
</dbReference>
<protein>
    <submittedName>
        <fullName evidence="4">CBS domain-containing protein</fullName>
    </submittedName>
</protein>
<dbReference type="EMBL" id="JBHRZT010000067">
    <property type="protein sequence ID" value="MFC3884943.1"/>
    <property type="molecule type" value="Genomic_DNA"/>
</dbReference>
<dbReference type="Pfam" id="PF00571">
    <property type="entry name" value="CBS"/>
    <property type="match status" value="2"/>
</dbReference>
<dbReference type="PANTHER" id="PTHR43080:SF26">
    <property type="entry name" value="REGULATORY PROTEIN"/>
    <property type="match status" value="1"/>
</dbReference>
<dbReference type="InterPro" id="IPR000644">
    <property type="entry name" value="CBS_dom"/>
</dbReference>
<sequence length="139" mass="16256">MNIAFFLIPKHEVAVIDMESTVRQALEKMEYHKYTAVPLIDDEGKYVGTLTEGDLLWFLKERGTFNLQELEELPLRLVPRRHDNKAIPIHAEMESIILQTTEQNFVPVIDDQGIFIGIVRRREIIEFCAKALFSEEKRR</sequence>
<dbReference type="CDD" id="cd09834">
    <property type="entry name" value="CBS_pair_bac"/>
    <property type="match status" value="1"/>
</dbReference>
<comment type="caution">
    <text evidence="4">The sequence shown here is derived from an EMBL/GenBank/DDBJ whole genome shotgun (WGS) entry which is preliminary data.</text>
</comment>